<dbReference type="Proteomes" id="UP000287651">
    <property type="component" value="Unassembled WGS sequence"/>
</dbReference>
<feature type="compositionally biased region" description="Basic and acidic residues" evidence="1">
    <location>
        <begin position="32"/>
        <end position="56"/>
    </location>
</feature>
<proteinExistence type="predicted"/>
<sequence>MDEGEETEIGVAGGESEGQLDHHVIGAVSGGAREDEVGGSRDKDAQEEEKGRRDHCMSSVGLVDAHPPEAGPEAP</sequence>
<organism evidence="2 3">
    <name type="scientific">Ensete ventricosum</name>
    <name type="common">Abyssinian banana</name>
    <name type="synonym">Musa ensete</name>
    <dbReference type="NCBI Taxonomy" id="4639"/>
    <lineage>
        <taxon>Eukaryota</taxon>
        <taxon>Viridiplantae</taxon>
        <taxon>Streptophyta</taxon>
        <taxon>Embryophyta</taxon>
        <taxon>Tracheophyta</taxon>
        <taxon>Spermatophyta</taxon>
        <taxon>Magnoliopsida</taxon>
        <taxon>Liliopsida</taxon>
        <taxon>Zingiberales</taxon>
        <taxon>Musaceae</taxon>
        <taxon>Ensete</taxon>
    </lineage>
</organism>
<evidence type="ECO:0000313" key="3">
    <source>
        <dbReference type="Proteomes" id="UP000287651"/>
    </source>
</evidence>
<protein>
    <submittedName>
        <fullName evidence="2">Uncharacterized protein</fullName>
    </submittedName>
</protein>
<evidence type="ECO:0000256" key="1">
    <source>
        <dbReference type="SAM" id="MobiDB-lite"/>
    </source>
</evidence>
<gene>
    <name evidence="2" type="ORF">B296_00023427</name>
</gene>
<feature type="region of interest" description="Disordered" evidence="1">
    <location>
        <begin position="1"/>
        <end position="75"/>
    </location>
</feature>
<accession>A0A426ZY11</accession>
<evidence type="ECO:0000313" key="2">
    <source>
        <dbReference type="EMBL" id="RRT68845.1"/>
    </source>
</evidence>
<reference evidence="2 3" key="1">
    <citation type="journal article" date="2014" name="Agronomy (Basel)">
        <title>A Draft Genome Sequence for Ensete ventricosum, the Drought-Tolerant Tree Against Hunger.</title>
        <authorList>
            <person name="Harrison J."/>
            <person name="Moore K.A."/>
            <person name="Paszkiewicz K."/>
            <person name="Jones T."/>
            <person name="Grant M."/>
            <person name="Ambacheew D."/>
            <person name="Muzemil S."/>
            <person name="Studholme D.J."/>
        </authorList>
    </citation>
    <scope>NUCLEOTIDE SEQUENCE [LARGE SCALE GENOMIC DNA]</scope>
</reference>
<dbReference type="EMBL" id="AMZH03004562">
    <property type="protein sequence ID" value="RRT68845.1"/>
    <property type="molecule type" value="Genomic_DNA"/>
</dbReference>
<dbReference type="AlphaFoldDB" id="A0A426ZY11"/>
<name>A0A426ZY11_ENSVE</name>
<comment type="caution">
    <text evidence="2">The sequence shown here is derived from an EMBL/GenBank/DDBJ whole genome shotgun (WGS) entry which is preliminary data.</text>
</comment>